<evidence type="ECO:0000313" key="1">
    <source>
        <dbReference type="EMBL" id="MBW89128.1"/>
    </source>
</evidence>
<dbReference type="EMBL" id="GGEC01008645">
    <property type="protein sequence ID" value="MBW89128.1"/>
    <property type="molecule type" value="Transcribed_RNA"/>
</dbReference>
<protein>
    <submittedName>
        <fullName evidence="1">Uncharacterized protein</fullName>
    </submittedName>
</protein>
<name>A0A2P2J6N6_RHIMU</name>
<proteinExistence type="predicted"/>
<organism evidence="1">
    <name type="scientific">Rhizophora mucronata</name>
    <name type="common">Asiatic mangrove</name>
    <dbReference type="NCBI Taxonomy" id="61149"/>
    <lineage>
        <taxon>Eukaryota</taxon>
        <taxon>Viridiplantae</taxon>
        <taxon>Streptophyta</taxon>
        <taxon>Embryophyta</taxon>
        <taxon>Tracheophyta</taxon>
        <taxon>Spermatophyta</taxon>
        <taxon>Magnoliopsida</taxon>
        <taxon>eudicotyledons</taxon>
        <taxon>Gunneridae</taxon>
        <taxon>Pentapetalae</taxon>
        <taxon>rosids</taxon>
        <taxon>fabids</taxon>
        <taxon>Malpighiales</taxon>
        <taxon>Rhizophoraceae</taxon>
        <taxon>Rhizophora</taxon>
    </lineage>
</organism>
<reference evidence="1" key="1">
    <citation type="submission" date="2018-02" db="EMBL/GenBank/DDBJ databases">
        <title>Rhizophora mucronata_Transcriptome.</title>
        <authorList>
            <person name="Meera S.P."/>
            <person name="Sreeshan A."/>
            <person name="Augustine A."/>
        </authorList>
    </citation>
    <scope>NUCLEOTIDE SEQUENCE</scope>
    <source>
        <tissue evidence="1">Leaf</tissue>
    </source>
</reference>
<dbReference type="AlphaFoldDB" id="A0A2P2J6N6"/>
<sequence>MFHVQFLLSPLKIELNTELCQLSLHFESL</sequence>
<accession>A0A2P2J6N6</accession>